<dbReference type="EMBL" id="CAJEWD010000004">
    <property type="protein sequence ID" value="CAD2073654.1"/>
    <property type="molecule type" value="Genomic_DNA"/>
</dbReference>
<feature type="transmembrane region" description="Helical" evidence="6">
    <location>
        <begin position="95"/>
        <end position="115"/>
    </location>
</feature>
<comment type="subcellular location">
    <subcellularLocation>
        <location evidence="1">Cell membrane</location>
        <topology evidence="1">Multi-pass membrane protein</topology>
    </subcellularLocation>
</comment>
<evidence type="ECO:0000313" key="8">
    <source>
        <dbReference type="Proteomes" id="UP000589351"/>
    </source>
</evidence>
<keyword evidence="5 6" id="KW-0472">Membrane</keyword>
<reference evidence="7 8" key="1">
    <citation type="submission" date="2020-07" db="EMBL/GenBank/DDBJ databases">
        <authorList>
            <person name="Criscuolo A."/>
        </authorList>
    </citation>
    <scope>NUCLEOTIDE SEQUENCE [LARGE SCALE GENOMIC DNA]</scope>
    <source>
        <strain evidence="7">CIP111649</strain>
    </source>
</reference>
<dbReference type="GO" id="GO:0005886">
    <property type="term" value="C:plasma membrane"/>
    <property type="evidence" value="ECO:0007669"/>
    <property type="project" value="UniProtKB-SubCell"/>
</dbReference>
<dbReference type="Proteomes" id="UP000589351">
    <property type="component" value="Unassembled WGS sequence"/>
</dbReference>
<feature type="transmembrane region" description="Helical" evidence="6">
    <location>
        <begin position="74"/>
        <end position="89"/>
    </location>
</feature>
<feature type="transmembrane region" description="Helical" evidence="6">
    <location>
        <begin position="36"/>
        <end position="54"/>
    </location>
</feature>
<feature type="transmembrane region" description="Helical" evidence="6">
    <location>
        <begin position="12"/>
        <end position="30"/>
    </location>
</feature>
<name>A0A6V7R9H6_9STAP</name>
<dbReference type="RefSeq" id="WP_185125070.1">
    <property type="nucleotide sequence ID" value="NZ_CAJEWD010000004.1"/>
</dbReference>
<accession>A0A6V7R9H6</accession>
<evidence type="ECO:0000256" key="3">
    <source>
        <dbReference type="ARBA" id="ARBA00022692"/>
    </source>
</evidence>
<evidence type="ECO:0000256" key="6">
    <source>
        <dbReference type="SAM" id="Phobius"/>
    </source>
</evidence>
<evidence type="ECO:0000313" key="7">
    <source>
        <dbReference type="EMBL" id="CAD2073654.1"/>
    </source>
</evidence>
<keyword evidence="8" id="KW-1185">Reference proteome</keyword>
<comment type="caution">
    <text evidence="7">The sequence shown here is derived from an EMBL/GenBank/DDBJ whole genome shotgun (WGS) entry which is preliminary data.</text>
</comment>
<dbReference type="Pfam" id="PF03899">
    <property type="entry name" value="ATP-synt_I"/>
    <property type="match status" value="1"/>
</dbReference>
<dbReference type="InterPro" id="IPR005598">
    <property type="entry name" value="ATP_synth_I"/>
</dbReference>
<dbReference type="AlphaFoldDB" id="A0A6V7R9H6"/>
<proteinExistence type="predicted"/>
<keyword evidence="2" id="KW-1003">Cell membrane</keyword>
<gene>
    <name evidence="7" type="ORF">JEODO184_00522</name>
</gene>
<evidence type="ECO:0000256" key="4">
    <source>
        <dbReference type="ARBA" id="ARBA00022989"/>
    </source>
</evidence>
<keyword evidence="3 6" id="KW-0812">Transmembrane</keyword>
<evidence type="ECO:0000256" key="5">
    <source>
        <dbReference type="ARBA" id="ARBA00023136"/>
    </source>
</evidence>
<sequence length="122" mass="14489">MNSQIFKSYYKHFLKYLIILFFLSIIAYIFTLSTFFAGLSLGIIGSVFMSYNWFYHLRQAQDENGEKVKTGTMTRLLLVILLCLIWVRFPEIFNIFGILVGVLLTYLLIIWRALLELFKRKR</sequence>
<organism evidence="7 8">
    <name type="scientific">Jeotgalicoccus meleagridis</name>
    <dbReference type="NCBI Taxonomy" id="2759181"/>
    <lineage>
        <taxon>Bacteria</taxon>
        <taxon>Bacillati</taxon>
        <taxon>Bacillota</taxon>
        <taxon>Bacilli</taxon>
        <taxon>Bacillales</taxon>
        <taxon>Staphylococcaceae</taxon>
        <taxon>Jeotgalicoccus</taxon>
    </lineage>
</organism>
<protein>
    <submittedName>
        <fullName evidence="7">ATP synthase I chain</fullName>
    </submittedName>
</protein>
<keyword evidence="4 6" id="KW-1133">Transmembrane helix</keyword>
<evidence type="ECO:0000256" key="2">
    <source>
        <dbReference type="ARBA" id="ARBA00022475"/>
    </source>
</evidence>
<evidence type="ECO:0000256" key="1">
    <source>
        <dbReference type="ARBA" id="ARBA00004651"/>
    </source>
</evidence>